<reference evidence="1" key="1">
    <citation type="submission" date="2018-05" db="EMBL/GenBank/DDBJ databases">
        <authorList>
            <person name="Lanie J.A."/>
            <person name="Ng W.-L."/>
            <person name="Kazmierczak K.M."/>
            <person name="Andrzejewski T.M."/>
            <person name="Davidsen T.M."/>
            <person name="Wayne K.J."/>
            <person name="Tettelin H."/>
            <person name="Glass J.I."/>
            <person name="Rusch D."/>
            <person name="Podicherti R."/>
            <person name="Tsui H.-C.T."/>
            <person name="Winkler M.E."/>
        </authorList>
    </citation>
    <scope>NUCLEOTIDE SEQUENCE</scope>
</reference>
<accession>A0A383EIN8</accession>
<sequence length="45" mass="5368">MEQVTTVYVCACGCEFIRFDRLERHIVMSVVNEPGEHYYDYSYDV</sequence>
<gene>
    <name evidence="1" type="ORF">METZ01_LOCUS509343</name>
</gene>
<proteinExistence type="predicted"/>
<dbReference type="EMBL" id="UINC01226133">
    <property type="protein sequence ID" value="SVE56489.1"/>
    <property type="molecule type" value="Genomic_DNA"/>
</dbReference>
<protein>
    <submittedName>
        <fullName evidence="1">Uncharacterized protein</fullName>
    </submittedName>
</protein>
<evidence type="ECO:0000313" key="1">
    <source>
        <dbReference type="EMBL" id="SVE56489.1"/>
    </source>
</evidence>
<dbReference type="AlphaFoldDB" id="A0A383EIN8"/>
<name>A0A383EIN8_9ZZZZ</name>
<organism evidence="1">
    <name type="scientific">marine metagenome</name>
    <dbReference type="NCBI Taxonomy" id="408172"/>
    <lineage>
        <taxon>unclassified sequences</taxon>
        <taxon>metagenomes</taxon>
        <taxon>ecological metagenomes</taxon>
    </lineage>
</organism>